<dbReference type="Proteomes" id="UP001265315">
    <property type="component" value="Unassembled WGS sequence"/>
</dbReference>
<protein>
    <submittedName>
        <fullName evidence="2">Uncharacterized protein</fullName>
    </submittedName>
</protein>
<evidence type="ECO:0000256" key="1">
    <source>
        <dbReference type="SAM" id="MobiDB-lite"/>
    </source>
</evidence>
<proteinExistence type="predicted"/>
<feature type="compositionally biased region" description="Basic residues" evidence="1">
    <location>
        <begin position="1"/>
        <end position="11"/>
    </location>
</feature>
<evidence type="ECO:0000313" key="3">
    <source>
        <dbReference type="Proteomes" id="UP001265315"/>
    </source>
</evidence>
<dbReference type="RefSeq" id="WP_165919987.1">
    <property type="nucleotide sequence ID" value="NZ_JAGIPM010000001.1"/>
</dbReference>
<dbReference type="AlphaFoldDB" id="A0AAW8LSJ3"/>
<reference evidence="2" key="1">
    <citation type="submission" date="2023-07" db="EMBL/GenBank/DDBJ databases">
        <title>Sorghum-associated microbial communities from plants grown in Nebraska, USA.</title>
        <authorList>
            <person name="Schachtman D."/>
        </authorList>
    </citation>
    <scope>NUCLEOTIDE SEQUENCE</scope>
    <source>
        <strain evidence="2">1457</strain>
    </source>
</reference>
<feature type="compositionally biased region" description="Basic and acidic residues" evidence="1">
    <location>
        <begin position="98"/>
        <end position="107"/>
    </location>
</feature>
<accession>A0AAW8LSJ3</accession>
<dbReference type="EMBL" id="JAVDSW010000001">
    <property type="protein sequence ID" value="MDR6701992.1"/>
    <property type="molecule type" value="Genomic_DNA"/>
</dbReference>
<comment type="caution">
    <text evidence="2">The sequence shown here is derived from an EMBL/GenBank/DDBJ whole genome shotgun (WGS) entry which is preliminary data.</text>
</comment>
<feature type="region of interest" description="Disordered" evidence="1">
    <location>
        <begin position="73"/>
        <end position="107"/>
    </location>
</feature>
<name>A0AAW8LSJ3_AGRTU</name>
<sequence length="107" mass="11911">MRGIPRRKLIFGHKPNAPRPARTGGPFHFFGIFVIFLKKKSARSGIAPAMMAGKVQPGGLFAISGAENPFNRLKASPNLHRPKNDDPQICKIRRRDHMSRPDPCKNA</sequence>
<organism evidence="2 3">
    <name type="scientific">Agrobacterium tumefaciens</name>
    <dbReference type="NCBI Taxonomy" id="358"/>
    <lineage>
        <taxon>Bacteria</taxon>
        <taxon>Pseudomonadati</taxon>
        <taxon>Pseudomonadota</taxon>
        <taxon>Alphaproteobacteria</taxon>
        <taxon>Hyphomicrobiales</taxon>
        <taxon>Rhizobiaceae</taxon>
        <taxon>Rhizobium/Agrobacterium group</taxon>
        <taxon>Agrobacterium</taxon>
        <taxon>Agrobacterium tumefaciens complex</taxon>
    </lineage>
</organism>
<evidence type="ECO:0000313" key="2">
    <source>
        <dbReference type="EMBL" id="MDR6701992.1"/>
    </source>
</evidence>
<feature type="region of interest" description="Disordered" evidence="1">
    <location>
        <begin position="1"/>
        <end position="22"/>
    </location>
</feature>
<gene>
    <name evidence="2" type="ORF">J2W61_001820</name>
</gene>